<comment type="catalytic activity">
    <reaction evidence="10">
        <text>a very-long-chain acyl-CoA + malonyl-CoA + H(+) = a very-long-chain 3-oxoacyl-CoA + CO2 + CoA</text>
        <dbReference type="Rhea" id="RHEA:32727"/>
        <dbReference type="ChEBI" id="CHEBI:15378"/>
        <dbReference type="ChEBI" id="CHEBI:16526"/>
        <dbReference type="ChEBI" id="CHEBI:57287"/>
        <dbReference type="ChEBI" id="CHEBI:57384"/>
        <dbReference type="ChEBI" id="CHEBI:90725"/>
        <dbReference type="ChEBI" id="CHEBI:90736"/>
        <dbReference type="EC" id="2.3.1.199"/>
    </reaction>
</comment>
<keyword evidence="12" id="KW-1185">Reference proteome</keyword>
<evidence type="ECO:0000256" key="7">
    <source>
        <dbReference type="ARBA" id="ARBA00023098"/>
    </source>
</evidence>
<feature type="transmembrane region" description="Helical" evidence="10">
    <location>
        <begin position="142"/>
        <end position="159"/>
    </location>
</feature>
<evidence type="ECO:0000256" key="4">
    <source>
        <dbReference type="ARBA" id="ARBA00022692"/>
    </source>
</evidence>
<evidence type="ECO:0000256" key="2">
    <source>
        <dbReference type="ARBA" id="ARBA00022516"/>
    </source>
</evidence>
<dbReference type="GO" id="GO:0005789">
    <property type="term" value="C:endoplasmic reticulum membrane"/>
    <property type="evidence" value="ECO:0007669"/>
    <property type="project" value="TreeGrafter"/>
</dbReference>
<comment type="caution">
    <text evidence="11">The sequence shown here is derived from an EMBL/GenBank/DDBJ whole genome shotgun (WGS) entry which is preliminary data.</text>
</comment>
<evidence type="ECO:0000313" key="11">
    <source>
        <dbReference type="EMBL" id="CAD7011350.1"/>
    </source>
</evidence>
<dbReference type="EC" id="2.3.1.199" evidence="10"/>
<dbReference type="OrthoDB" id="434092at2759"/>
<dbReference type="Pfam" id="PF01151">
    <property type="entry name" value="ELO"/>
    <property type="match status" value="1"/>
</dbReference>
<reference evidence="11" key="1">
    <citation type="submission" date="2020-11" db="EMBL/GenBank/DDBJ databases">
        <authorList>
            <person name="Whitehead M."/>
        </authorList>
    </citation>
    <scope>NUCLEOTIDE SEQUENCE</scope>
    <source>
        <strain evidence="11">EGII</strain>
    </source>
</reference>
<feature type="transmembrane region" description="Helical" evidence="10">
    <location>
        <begin position="205"/>
        <end position="222"/>
    </location>
</feature>
<evidence type="ECO:0000256" key="10">
    <source>
        <dbReference type="RuleBase" id="RU361115"/>
    </source>
</evidence>
<keyword evidence="5 10" id="KW-0276">Fatty acid metabolism</keyword>
<feature type="transmembrane region" description="Helical" evidence="10">
    <location>
        <begin position="26"/>
        <end position="47"/>
    </location>
</feature>
<keyword evidence="9 10" id="KW-0275">Fatty acid biosynthesis</keyword>
<evidence type="ECO:0000256" key="8">
    <source>
        <dbReference type="ARBA" id="ARBA00023136"/>
    </source>
</evidence>
<sequence>MSQIFQRIFHERDPVAEQLPLYGSPIPIIVLTLIYLAIVLVLGPLFMRNRKPFNIKNVILAYNFAQIIANCWLCYQFIVIFYANRADVPDFGCLTKFPHSPALQELNIYGLYIFYLLKVIDYVETVFFVLRKSFKQVSFLHIYHHIMMSTFVYYLGSYYGGAGQYASVIALNCAVHGFMYTYYLVSALQPNKKMGLWWKKYITRIQLTHFVLVLLHHSYPLVFRPQCGFPKGLLWFAVCQSLIMVALFGNFYRRTYLQNKQNKQKEDINGNEEKSVKNK</sequence>
<feature type="transmembrane region" description="Helical" evidence="10">
    <location>
        <begin position="234"/>
        <end position="252"/>
    </location>
</feature>
<feature type="transmembrane region" description="Helical" evidence="10">
    <location>
        <begin position="109"/>
        <end position="130"/>
    </location>
</feature>
<evidence type="ECO:0000313" key="12">
    <source>
        <dbReference type="Proteomes" id="UP000606786"/>
    </source>
</evidence>
<protein>
    <recommendedName>
        <fullName evidence="10">Elongation of very long chain fatty acids protein</fullName>
        <ecNumber evidence="10">2.3.1.199</ecNumber>
    </recommendedName>
    <alternativeName>
        <fullName evidence="10">Very-long-chain 3-oxoacyl-CoA synthase</fullName>
    </alternativeName>
</protein>
<keyword evidence="2 10" id="KW-0444">Lipid biosynthesis</keyword>
<dbReference type="PANTHER" id="PTHR11157:SF69">
    <property type="entry name" value="ELONGATION OF VERY LONG CHAIN FATTY ACIDS PROTEIN 7"/>
    <property type="match status" value="1"/>
</dbReference>
<accession>A0A811V7M6</accession>
<dbReference type="PANTHER" id="PTHR11157">
    <property type="entry name" value="FATTY ACID ACYL TRANSFERASE-RELATED"/>
    <property type="match status" value="1"/>
</dbReference>
<feature type="transmembrane region" description="Helical" evidence="10">
    <location>
        <begin position="59"/>
        <end position="82"/>
    </location>
</feature>
<evidence type="ECO:0000256" key="3">
    <source>
        <dbReference type="ARBA" id="ARBA00022679"/>
    </source>
</evidence>
<feature type="transmembrane region" description="Helical" evidence="10">
    <location>
        <begin position="165"/>
        <end position="185"/>
    </location>
</feature>
<dbReference type="InterPro" id="IPR002076">
    <property type="entry name" value="ELO_fam"/>
</dbReference>
<dbReference type="GO" id="GO:0030148">
    <property type="term" value="P:sphingolipid biosynthetic process"/>
    <property type="evidence" value="ECO:0007669"/>
    <property type="project" value="TreeGrafter"/>
</dbReference>
<gene>
    <name evidence="11" type="ORF">CCAP1982_LOCUS19453</name>
</gene>
<dbReference type="GO" id="GO:0019367">
    <property type="term" value="P:fatty acid elongation, saturated fatty acid"/>
    <property type="evidence" value="ECO:0007669"/>
    <property type="project" value="TreeGrafter"/>
</dbReference>
<evidence type="ECO:0000256" key="9">
    <source>
        <dbReference type="ARBA" id="ARBA00023160"/>
    </source>
</evidence>
<dbReference type="GO" id="GO:0034625">
    <property type="term" value="P:fatty acid elongation, monounsaturated fatty acid"/>
    <property type="evidence" value="ECO:0007669"/>
    <property type="project" value="TreeGrafter"/>
</dbReference>
<dbReference type="GO" id="GO:0042761">
    <property type="term" value="P:very long-chain fatty acid biosynthetic process"/>
    <property type="evidence" value="ECO:0007669"/>
    <property type="project" value="TreeGrafter"/>
</dbReference>
<proteinExistence type="inferred from homology"/>
<evidence type="ECO:0000256" key="1">
    <source>
        <dbReference type="ARBA" id="ARBA00004141"/>
    </source>
</evidence>
<organism evidence="11 12">
    <name type="scientific">Ceratitis capitata</name>
    <name type="common">Mediterranean fruit fly</name>
    <name type="synonym">Tephritis capitata</name>
    <dbReference type="NCBI Taxonomy" id="7213"/>
    <lineage>
        <taxon>Eukaryota</taxon>
        <taxon>Metazoa</taxon>
        <taxon>Ecdysozoa</taxon>
        <taxon>Arthropoda</taxon>
        <taxon>Hexapoda</taxon>
        <taxon>Insecta</taxon>
        <taxon>Pterygota</taxon>
        <taxon>Neoptera</taxon>
        <taxon>Endopterygota</taxon>
        <taxon>Diptera</taxon>
        <taxon>Brachycera</taxon>
        <taxon>Muscomorpha</taxon>
        <taxon>Tephritoidea</taxon>
        <taxon>Tephritidae</taxon>
        <taxon>Ceratitis</taxon>
        <taxon>Ceratitis</taxon>
    </lineage>
</organism>
<keyword evidence="3 10" id="KW-0808">Transferase</keyword>
<comment type="similarity">
    <text evidence="10">Belongs to the ELO family.</text>
</comment>
<evidence type="ECO:0000256" key="5">
    <source>
        <dbReference type="ARBA" id="ARBA00022832"/>
    </source>
</evidence>
<keyword evidence="7 10" id="KW-0443">Lipid metabolism</keyword>
<keyword evidence="6 10" id="KW-1133">Transmembrane helix</keyword>
<evidence type="ECO:0000256" key="6">
    <source>
        <dbReference type="ARBA" id="ARBA00022989"/>
    </source>
</evidence>
<dbReference type="GO" id="GO:0034626">
    <property type="term" value="P:fatty acid elongation, polyunsaturated fatty acid"/>
    <property type="evidence" value="ECO:0007669"/>
    <property type="project" value="TreeGrafter"/>
</dbReference>
<dbReference type="GO" id="GO:0009922">
    <property type="term" value="F:fatty acid elongase activity"/>
    <property type="evidence" value="ECO:0007669"/>
    <property type="project" value="UniProtKB-EC"/>
</dbReference>
<dbReference type="EMBL" id="CAJHJT010000056">
    <property type="protein sequence ID" value="CAD7011350.1"/>
    <property type="molecule type" value="Genomic_DNA"/>
</dbReference>
<name>A0A811V7M6_CERCA</name>
<comment type="subcellular location">
    <subcellularLocation>
        <location evidence="1">Membrane</location>
        <topology evidence="1">Multi-pass membrane protein</topology>
    </subcellularLocation>
</comment>
<keyword evidence="4 10" id="KW-0812">Transmembrane</keyword>
<dbReference type="Proteomes" id="UP000606786">
    <property type="component" value="Unassembled WGS sequence"/>
</dbReference>
<keyword evidence="8 10" id="KW-0472">Membrane</keyword>
<dbReference type="AlphaFoldDB" id="A0A811V7M6"/>